<dbReference type="RefSeq" id="WP_145247960.1">
    <property type="nucleotide sequence ID" value="NZ_CP036278.1"/>
</dbReference>
<gene>
    <name evidence="4" type="primary">mdtA_3</name>
    <name evidence="4" type="ORF">Pan181_32720</name>
</gene>
<protein>
    <submittedName>
        <fullName evidence="4">Multidrug resistance protein MdtA</fullName>
    </submittedName>
</protein>
<evidence type="ECO:0000256" key="3">
    <source>
        <dbReference type="SAM" id="Phobius"/>
    </source>
</evidence>
<dbReference type="OrthoDB" id="9791520at2"/>
<dbReference type="PANTHER" id="PTHR30469">
    <property type="entry name" value="MULTIDRUG RESISTANCE PROTEIN MDTA"/>
    <property type="match status" value="1"/>
</dbReference>
<feature type="transmembrane region" description="Helical" evidence="3">
    <location>
        <begin position="7"/>
        <end position="30"/>
    </location>
</feature>
<dbReference type="Proteomes" id="UP000315750">
    <property type="component" value="Chromosome"/>
</dbReference>
<dbReference type="KEGG" id="amuc:Pan181_32720"/>
<keyword evidence="3" id="KW-1133">Transmembrane helix</keyword>
<evidence type="ECO:0000313" key="5">
    <source>
        <dbReference type="Proteomes" id="UP000315750"/>
    </source>
</evidence>
<comment type="similarity">
    <text evidence="1">Belongs to the membrane fusion protein (MFP) (TC 8.A.1) family.</text>
</comment>
<proteinExistence type="inferred from homology"/>
<evidence type="ECO:0000256" key="1">
    <source>
        <dbReference type="ARBA" id="ARBA00009477"/>
    </source>
</evidence>
<dbReference type="AlphaFoldDB" id="A0A518AQQ5"/>
<evidence type="ECO:0000256" key="2">
    <source>
        <dbReference type="SAM" id="MobiDB-lite"/>
    </source>
</evidence>
<reference evidence="4 5" key="1">
    <citation type="submission" date="2019-02" db="EMBL/GenBank/DDBJ databases">
        <title>Deep-cultivation of Planctomycetes and their phenomic and genomic characterization uncovers novel biology.</title>
        <authorList>
            <person name="Wiegand S."/>
            <person name="Jogler M."/>
            <person name="Boedeker C."/>
            <person name="Pinto D."/>
            <person name="Vollmers J."/>
            <person name="Rivas-Marin E."/>
            <person name="Kohn T."/>
            <person name="Peeters S.H."/>
            <person name="Heuer A."/>
            <person name="Rast P."/>
            <person name="Oberbeckmann S."/>
            <person name="Bunk B."/>
            <person name="Jeske O."/>
            <person name="Meyerdierks A."/>
            <person name="Storesund J.E."/>
            <person name="Kallscheuer N."/>
            <person name="Luecker S."/>
            <person name="Lage O.M."/>
            <person name="Pohl T."/>
            <person name="Merkel B.J."/>
            <person name="Hornburger P."/>
            <person name="Mueller R.-W."/>
            <person name="Bruemmer F."/>
            <person name="Labrenz M."/>
            <person name="Spormann A.M."/>
            <person name="Op den Camp H."/>
            <person name="Overmann J."/>
            <person name="Amann R."/>
            <person name="Jetten M.S.M."/>
            <person name="Mascher T."/>
            <person name="Medema M.H."/>
            <person name="Devos D.P."/>
            <person name="Kaster A.-K."/>
            <person name="Ovreas L."/>
            <person name="Rohde M."/>
            <person name="Galperin M.Y."/>
            <person name="Jogler C."/>
        </authorList>
    </citation>
    <scope>NUCLEOTIDE SEQUENCE [LARGE SCALE GENOMIC DNA]</scope>
    <source>
        <strain evidence="4 5">Pan181</strain>
    </source>
</reference>
<dbReference type="PANTHER" id="PTHR30469:SF15">
    <property type="entry name" value="HLYD FAMILY OF SECRETION PROTEINS"/>
    <property type="match status" value="1"/>
</dbReference>
<dbReference type="Gene3D" id="1.10.287.470">
    <property type="entry name" value="Helix hairpin bin"/>
    <property type="match status" value="1"/>
</dbReference>
<dbReference type="Gene3D" id="2.40.420.20">
    <property type="match status" value="1"/>
</dbReference>
<dbReference type="NCBIfam" id="TIGR01730">
    <property type="entry name" value="RND_mfp"/>
    <property type="match status" value="1"/>
</dbReference>
<name>A0A518AQQ5_9BACT</name>
<keyword evidence="3" id="KW-0472">Membrane</keyword>
<feature type="region of interest" description="Disordered" evidence="2">
    <location>
        <begin position="407"/>
        <end position="437"/>
    </location>
</feature>
<keyword evidence="3" id="KW-0812">Transmembrane</keyword>
<accession>A0A518AQQ5</accession>
<dbReference type="Gene3D" id="2.40.50.100">
    <property type="match status" value="1"/>
</dbReference>
<dbReference type="InterPro" id="IPR006143">
    <property type="entry name" value="RND_pump_MFP"/>
</dbReference>
<organism evidence="4 5">
    <name type="scientific">Aeoliella mucimassa</name>
    <dbReference type="NCBI Taxonomy" id="2527972"/>
    <lineage>
        <taxon>Bacteria</taxon>
        <taxon>Pseudomonadati</taxon>
        <taxon>Planctomycetota</taxon>
        <taxon>Planctomycetia</taxon>
        <taxon>Pirellulales</taxon>
        <taxon>Lacipirellulaceae</taxon>
        <taxon>Aeoliella</taxon>
    </lineage>
</organism>
<dbReference type="GO" id="GO:1990281">
    <property type="term" value="C:efflux pump complex"/>
    <property type="evidence" value="ECO:0007669"/>
    <property type="project" value="TreeGrafter"/>
</dbReference>
<dbReference type="SUPFAM" id="SSF111369">
    <property type="entry name" value="HlyD-like secretion proteins"/>
    <property type="match status" value="1"/>
</dbReference>
<evidence type="ECO:0000313" key="4">
    <source>
        <dbReference type="EMBL" id="QDU57058.1"/>
    </source>
</evidence>
<dbReference type="EMBL" id="CP036278">
    <property type="protein sequence ID" value="QDU57058.1"/>
    <property type="molecule type" value="Genomic_DNA"/>
</dbReference>
<dbReference type="Gene3D" id="2.40.30.170">
    <property type="match status" value="1"/>
</dbReference>
<sequence length="437" mass="48349">MSNWTHYLVRYVTLTVITVFALGIMVWVSMRDDSAAQRAREQLTAPLPVVAQQKPLVAVAPVEATLCEVTTKFSGKIRPWETYSLSFEQAGKIVELGKDENGQPLDDGSRVTAGQMLARIDDRVLRAQAAEAAANLEQASSDLTRAREVRAGGFGGITESEFQEALTNEALAKAAVEVANKNLQDAVLYSPVDATIARRLAEPGESVNSRETVFELVQNQDVLLVIDVPESQITELQQRALAVREAQATNTDDEEARLFRARVQLESRDRFGGRLPMISAQVYRIAELADTRTGLFEVEIKVPNPDRLLRPGMVATAELVIDRLSAYRVPESAVLFRGDETYVFALEEQDEPLQVMFWTFDQVLLPTAHKVLLEQWIDQGDTLLVPSTTVDLQQVVVRGHQRLSDGQHVRITDTESATSTAGPTDESSDDSMAQTQR</sequence>
<dbReference type="GO" id="GO:0015562">
    <property type="term" value="F:efflux transmembrane transporter activity"/>
    <property type="evidence" value="ECO:0007669"/>
    <property type="project" value="TreeGrafter"/>
</dbReference>
<keyword evidence="5" id="KW-1185">Reference proteome</keyword>